<reference evidence="3 4" key="1">
    <citation type="journal article" date="2021" name="J. Hered.">
        <title>A chromosome-level genome assembly of the parasitoid wasp, Cotesia glomerata (Hymenoptera: Braconidae).</title>
        <authorList>
            <person name="Pinto B.J."/>
            <person name="Weis J.J."/>
            <person name="Gamble T."/>
            <person name="Ode P.J."/>
            <person name="Paul R."/>
            <person name="Zaspel J.M."/>
        </authorList>
    </citation>
    <scope>NUCLEOTIDE SEQUENCE [LARGE SCALE GENOMIC DNA]</scope>
    <source>
        <strain evidence="3">CgM1</strain>
    </source>
</reference>
<evidence type="ECO:0000313" key="4">
    <source>
        <dbReference type="Proteomes" id="UP000826195"/>
    </source>
</evidence>
<dbReference type="EMBL" id="JAHXZJ010002237">
    <property type="protein sequence ID" value="KAH0546748.1"/>
    <property type="molecule type" value="Genomic_DNA"/>
</dbReference>
<feature type="compositionally biased region" description="Basic residues" evidence="2">
    <location>
        <begin position="213"/>
        <end position="228"/>
    </location>
</feature>
<sequence>MGTNEEDINALKKRIAELEKENDMVIVKNIYMEELLKKHKKSIVWADIPPPASSTVNVPSSGSGSHSNETESSENCNKTEKINDNEKINDEGKIDEEKSKKVEQKTKFLNENLDPIAFSSNGSNDKGNNFNNQQKNIPFTITSVVDKNIKLHPNKGQLRVGSETDQNDVVKKYIDQSIEKCNTIQKNLKETDSSTEHSSSSSKNINKNDVAKKYRGKNGGKSRRNWRPRGGYRRITEHRVTYDGKCYPYIIQVLITVNHLLMQLILLLKKK</sequence>
<comment type="caution">
    <text evidence="3">The sequence shown here is derived from an EMBL/GenBank/DDBJ whole genome shotgun (WGS) entry which is preliminary data.</text>
</comment>
<dbReference type="Proteomes" id="UP000826195">
    <property type="component" value="Unassembled WGS sequence"/>
</dbReference>
<keyword evidence="1" id="KW-0175">Coiled coil</keyword>
<feature type="compositionally biased region" description="Basic and acidic residues" evidence="2">
    <location>
        <begin position="77"/>
        <end position="108"/>
    </location>
</feature>
<feature type="compositionally biased region" description="Polar residues" evidence="2">
    <location>
        <begin position="53"/>
        <end position="67"/>
    </location>
</feature>
<keyword evidence="4" id="KW-1185">Reference proteome</keyword>
<protein>
    <submittedName>
        <fullName evidence="3">Uncharacterized protein</fullName>
    </submittedName>
</protein>
<feature type="region of interest" description="Disordered" evidence="2">
    <location>
        <begin position="48"/>
        <end position="134"/>
    </location>
</feature>
<evidence type="ECO:0000313" key="3">
    <source>
        <dbReference type="EMBL" id="KAH0546748.1"/>
    </source>
</evidence>
<evidence type="ECO:0000256" key="1">
    <source>
        <dbReference type="SAM" id="Coils"/>
    </source>
</evidence>
<proteinExistence type="predicted"/>
<accession>A0AAV7HRF0</accession>
<feature type="region of interest" description="Disordered" evidence="2">
    <location>
        <begin position="189"/>
        <end position="228"/>
    </location>
</feature>
<organism evidence="3 4">
    <name type="scientific">Cotesia glomerata</name>
    <name type="common">Lepidopteran parasitic wasp</name>
    <name type="synonym">Apanteles glomeratus</name>
    <dbReference type="NCBI Taxonomy" id="32391"/>
    <lineage>
        <taxon>Eukaryota</taxon>
        <taxon>Metazoa</taxon>
        <taxon>Ecdysozoa</taxon>
        <taxon>Arthropoda</taxon>
        <taxon>Hexapoda</taxon>
        <taxon>Insecta</taxon>
        <taxon>Pterygota</taxon>
        <taxon>Neoptera</taxon>
        <taxon>Endopterygota</taxon>
        <taxon>Hymenoptera</taxon>
        <taxon>Apocrita</taxon>
        <taxon>Ichneumonoidea</taxon>
        <taxon>Braconidae</taxon>
        <taxon>Microgastrinae</taxon>
        <taxon>Cotesia</taxon>
    </lineage>
</organism>
<dbReference type="AlphaFoldDB" id="A0AAV7HRF0"/>
<feature type="compositionally biased region" description="Low complexity" evidence="2">
    <location>
        <begin position="118"/>
        <end position="134"/>
    </location>
</feature>
<feature type="coiled-coil region" evidence="1">
    <location>
        <begin position="1"/>
        <end position="28"/>
    </location>
</feature>
<gene>
    <name evidence="3" type="ORF">KQX54_014643</name>
</gene>
<evidence type="ECO:0000256" key="2">
    <source>
        <dbReference type="SAM" id="MobiDB-lite"/>
    </source>
</evidence>
<name>A0AAV7HRF0_COTGL</name>